<dbReference type="EMBL" id="CM001887">
    <property type="protein sequence ID" value="EOY34571.1"/>
    <property type="molecule type" value="Genomic_DNA"/>
</dbReference>
<dbReference type="PROSITE" id="PS51450">
    <property type="entry name" value="LRR"/>
    <property type="match status" value="3"/>
</dbReference>
<dbReference type="InterPro" id="IPR029071">
    <property type="entry name" value="Ubiquitin-like_domsf"/>
</dbReference>
<evidence type="ECO:0000313" key="5">
    <source>
        <dbReference type="EMBL" id="EOY34571.1"/>
    </source>
</evidence>
<dbReference type="InterPro" id="IPR032675">
    <property type="entry name" value="LRR_dom_sf"/>
</dbReference>
<evidence type="ECO:0000256" key="2">
    <source>
        <dbReference type="ARBA" id="ARBA00022737"/>
    </source>
</evidence>
<name>A0A061GYH6_THECC</name>
<dbReference type="Gene3D" id="3.80.10.10">
    <property type="entry name" value="Ribonuclease Inhibitor"/>
    <property type="match status" value="1"/>
</dbReference>
<dbReference type="SMART" id="SM00364">
    <property type="entry name" value="LRR_BAC"/>
    <property type="match status" value="5"/>
</dbReference>
<keyword evidence="2" id="KW-0677">Repeat</keyword>
<evidence type="ECO:0000256" key="3">
    <source>
        <dbReference type="SAM" id="MobiDB-lite"/>
    </source>
</evidence>
<evidence type="ECO:0000259" key="4">
    <source>
        <dbReference type="PROSITE" id="PS50053"/>
    </source>
</evidence>
<dbReference type="SUPFAM" id="SSF54236">
    <property type="entry name" value="Ubiquitin-like"/>
    <property type="match status" value="1"/>
</dbReference>
<dbReference type="InterPro" id="IPR003591">
    <property type="entry name" value="Leu-rich_rpt_typical-subtyp"/>
</dbReference>
<dbReference type="PANTHER" id="PTHR48051:SF1">
    <property type="entry name" value="RAS SUPPRESSOR PROTEIN 1"/>
    <property type="match status" value="1"/>
</dbReference>
<reference evidence="5 6" key="1">
    <citation type="journal article" date="2013" name="Genome Biol.">
        <title>The genome sequence of the most widely cultivated cacao type and its use to identify candidate genes regulating pod color.</title>
        <authorList>
            <person name="Motamayor J.C."/>
            <person name="Mockaitis K."/>
            <person name="Schmutz J."/>
            <person name="Haiminen N."/>
            <person name="Iii D.L."/>
            <person name="Cornejo O."/>
            <person name="Findley S.D."/>
            <person name="Zheng P."/>
            <person name="Utro F."/>
            <person name="Royaert S."/>
            <person name="Saski C."/>
            <person name="Jenkins J."/>
            <person name="Podicheti R."/>
            <person name="Zhao M."/>
            <person name="Scheffler B.E."/>
            <person name="Stack J.C."/>
            <person name="Feltus F.A."/>
            <person name="Mustiga G.M."/>
            <person name="Amores F."/>
            <person name="Phillips W."/>
            <person name="Marelli J.P."/>
            <person name="May G.D."/>
            <person name="Shapiro H."/>
            <person name="Ma J."/>
            <person name="Bustamante C.D."/>
            <person name="Schnell R.J."/>
            <person name="Main D."/>
            <person name="Gilbert D."/>
            <person name="Parida L."/>
            <person name="Kuhn D.N."/>
        </authorList>
    </citation>
    <scope>NUCLEOTIDE SEQUENCE [LARGE SCALE GENOMIC DNA]</scope>
    <source>
        <strain evidence="6">cv. Matina 1-6</strain>
    </source>
</reference>
<dbReference type="Pfam" id="PF13855">
    <property type="entry name" value="LRR_8"/>
    <property type="match status" value="1"/>
</dbReference>
<dbReference type="PROSITE" id="PS50053">
    <property type="entry name" value="UBIQUITIN_2"/>
    <property type="match status" value="1"/>
</dbReference>
<dbReference type="PANTHER" id="PTHR48051">
    <property type="match status" value="1"/>
</dbReference>
<dbReference type="eggNOG" id="KOG0619">
    <property type="taxonomic scope" value="Eukaryota"/>
</dbReference>
<dbReference type="InParanoid" id="A0A061GYH6"/>
<dbReference type="InterPro" id="IPR001611">
    <property type="entry name" value="Leu-rich_rpt"/>
</dbReference>
<dbReference type="InterPro" id="IPR000626">
    <property type="entry name" value="Ubiquitin-like_dom"/>
</dbReference>
<protein>
    <submittedName>
        <fullName evidence="5">Typical subtype, Leucine-rich repeat, Ubiquitin, Ubiquitin supergroup isoform 2</fullName>
    </submittedName>
</protein>
<dbReference type="GO" id="GO:0035556">
    <property type="term" value="P:intracellular signal transduction"/>
    <property type="evidence" value="ECO:0000318"/>
    <property type="project" value="GO_Central"/>
</dbReference>
<gene>
    <name evidence="5" type="ORF">TCM_042197</name>
</gene>
<accession>A0A061GYH6</accession>
<feature type="region of interest" description="Disordered" evidence="3">
    <location>
        <begin position="88"/>
        <end position="110"/>
    </location>
</feature>
<dbReference type="STRING" id="3641.A0A061GYH6"/>
<keyword evidence="6" id="KW-1185">Reference proteome</keyword>
<dbReference type="Gene3D" id="3.10.20.90">
    <property type="entry name" value="Phosphatidylinositol 3-kinase Catalytic Subunit, Chain A, domain 1"/>
    <property type="match status" value="1"/>
</dbReference>
<dbReference type="Pfam" id="PF00240">
    <property type="entry name" value="ubiquitin"/>
    <property type="match status" value="1"/>
</dbReference>
<evidence type="ECO:0000313" key="6">
    <source>
        <dbReference type="Proteomes" id="UP000026915"/>
    </source>
</evidence>
<organism evidence="5 6">
    <name type="scientific">Theobroma cacao</name>
    <name type="common">Cacao</name>
    <name type="synonym">Cocoa</name>
    <dbReference type="NCBI Taxonomy" id="3641"/>
    <lineage>
        <taxon>Eukaryota</taxon>
        <taxon>Viridiplantae</taxon>
        <taxon>Streptophyta</taxon>
        <taxon>Embryophyta</taxon>
        <taxon>Tracheophyta</taxon>
        <taxon>Spermatophyta</taxon>
        <taxon>Magnoliopsida</taxon>
        <taxon>eudicotyledons</taxon>
        <taxon>Gunneridae</taxon>
        <taxon>Pentapetalae</taxon>
        <taxon>rosids</taxon>
        <taxon>malvids</taxon>
        <taxon>Malvales</taxon>
        <taxon>Malvaceae</taxon>
        <taxon>Byttnerioideae</taxon>
        <taxon>Theobroma</taxon>
    </lineage>
</organism>
<dbReference type="SUPFAM" id="SSF52058">
    <property type="entry name" value="L domain-like"/>
    <property type="match status" value="1"/>
</dbReference>
<evidence type="ECO:0000256" key="1">
    <source>
        <dbReference type="ARBA" id="ARBA00022614"/>
    </source>
</evidence>
<dbReference type="OMA" id="QFEGWED"/>
<dbReference type="FunCoup" id="A0A061GYH6">
    <property type="interactions" value="1860"/>
</dbReference>
<dbReference type="AlphaFoldDB" id="A0A061GYH6"/>
<dbReference type="SMART" id="SM00213">
    <property type="entry name" value="UBQ"/>
    <property type="match status" value="1"/>
</dbReference>
<dbReference type="SMART" id="SM00369">
    <property type="entry name" value="LRR_TYP"/>
    <property type="match status" value="5"/>
</dbReference>
<keyword evidence="1" id="KW-0433">Leucine-rich repeat</keyword>
<dbReference type="InterPro" id="IPR050216">
    <property type="entry name" value="LRR_domain-containing"/>
</dbReference>
<sequence>MSKGEGENCGNINITVKFSGRSIPISIAKDSTIKDLKSHLQSLTNVLPRGQKLIFKGKLLVDAMTLKESEVMNGAKLMLMASQGLHQGGGPLLKEAQTRPISRRSEDEYKKSDARSEVVMDKNRLERWKATGVVALAECNLKAIPDEVWACGSSARVLDVNNNCIQDVPEKISCLNSIQKLLLNANGISDEAIHWEGLTSLKYLTVLSISHNHLTNLPSSLGFLTSLRQLHVANNKLTSLPNEISILAQLEVLKANNNRITTIPARIGECNSLNEVDLSANLLSELPETLGNLHNLKALYLSNNGLKRLPSTLFKECLQLATLDLHNTEITMDVLRQFEGWEEFDERRRSKHQKQLDFRVVSSAAFDEVSKCQFLVEVVLSDCQEN</sequence>
<dbReference type="Gramene" id="EOY34571">
    <property type="protein sequence ID" value="EOY34571"/>
    <property type="gene ID" value="TCM_042197"/>
</dbReference>
<proteinExistence type="predicted"/>
<dbReference type="Pfam" id="PF00560">
    <property type="entry name" value="LRR_1"/>
    <property type="match status" value="1"/>
</dbReference>
<dbReference type="Proteomes" id="UP000026915">
    <property type="component" value="Chromosome 9"/>
</dbReference>
<feature type="domain" description="Ubiquitin-like" evidence="4">
    <location>
        <begin position="12"/>
        <end position="83"/>
    </location>
</feature>